<dbReference type="Gene3D" id="3.40.50.720">
    <property type="entry name" value="NAD(P)-binding Rossmann-like Domain"/>
    <property type="match status" value="1"/>
</dbReference>
<dbReference type="InterPro" id="IPR051019">
    <property type="entry name" value="VLCFA-Steroid_DH"/>
</dbReference>
<dbReference type="GO" id="GO:0005783">
    <property type="term" value="C:endoplasmic reticulum"/>
    <property type="evidence" value="ECO:0007669"/>
    <property type="project" value="TreeGrafter"/>
</dbReference>
<feature type="non-terminal residue" evidence="2">
    <location>
        <position position="96"/>
    </location>
</feature>
<dbReference type="Proteomes" id="UP000886611">
    <property type="component" value="Unassembled WGS sequence"/>
</dbReference>
<dbReference type="AlphaFoldDB" id="A0A8X7XG34"/>
<sequence length="96" mass="10770">MKNVIIFCFFKFRQKGLILNLSSGAGSFPCPYYNIYSASKCIAPFGVSTAMTRYQKKNVVTKSAKDFVVESLDFVLLGDYTFGCFTHEILVSNNNL</sequence>
<dbReference type="InterPro" id="IPR036291">
    <property type="entry name" value="NAD(P)-bd_dom_sf"/>
</dbReference>
<dbReference type="PANTHER" id="PTHR43899:SF7">
    <property type="entry name" value="17-BETA-HYDROXYSTEROID DEHYDROGENASE TYPE 3"/>
    <property type="match status" value="1"/>
</dbReference>
<gene>
    <name evidence="2" type="primary">Hsd17b3</name>
    <name evidence="2" type="ORF">GTO96_0020567</name>
</gene>
<organism evidence="2 3">
    <name type="scientific">Polypterus senegalus</name>
    <name type="common">Senegal bichir</name>
    <dbReference type="NCBI Taxonomy" id="55291"/>
    <lineage>
        <taxon>Eukaryota</taxon>
        <taxon>Metazoa</taxon>
        <taxon>Chordata</taxon>
        <taxon>Craniata</taxon>
        <taxon>Vertebrata</taxon>
        <taxon>Euteleostomi</taxon>
        <taxon>Actinopterygii</taxon>
        <taxon>Polypteriformes</taxon>
        <taxon>Polypteridae</taxon>
        <taxon>Polypterus</taxon>
    </lineage>
</organism>
<dbReference type="GO" id="GO:0006694">
    <property type="term" value="P:steroid biosynthetic process"/>
    <property type="evidence" value="ECO:0007669"/>
    <property type="project" value="TreeGrafter"/>
</dbReference>
<keyword evidence="3" id="KW-1185">Reference proteome</keyword>
<dbReference type="SUPFAM" id="SSF51735">
    <property type="entry name" value="NAD(P)-binding Rossmann-fold domains"/>
    <property type="match status" value="1"/>
</dbReference>
<evidence type="ECO:0000313" key="2">
    <source>
        <dbReference type="EMBL" id="KAG2466810.1"/>
    </source>
</evidence>
<evidence type="ECO:0000313" key="3">
    <source>
        <dbReference type="Proteomes" id="UP000886611"/>
    </source>
</evidence>
<evidence type="ECO:0000256" key="1">
    <source>
        <dbReference type="ARBA" id="ARBA00023002"/>
    </source>
</evidence>
<feature type="non-terminal residue" evidence="2">
    <location>
        <position position="1"/>
    </location>
</feature>
<name>A0A8X7XG34_POLSE</name>
<protein>
    <submittedName>
        <fullName evidence="2">DHB3 dehydrogenase</fullName>
    </submittedName>
</protein>
<dbReference type="GO" id="GO:0047045">
    <property type="term" value="F:testosterone dehydrogenase (NADP+) activity"/>
    <property type="evidence" value="ECO:0007669"/>
    <property type="project" value="TreeGrafter"/>
</dbReference>
<accession>A0A8X7XG34</accession>
<proteinExistence type="predicted"/>
<comment type="caution">
    <text evidence="2">The sequence shown here is derived from an EMBL/GenBank/DDBJ whole genome shotgun (WGS) entry which is preliminary data.</text>
</comment>
<dbReference type="EMBL" id="JAATIS010001241">
    <property type="protein sequence ID" value="KAG2466810.1"/>
    <property type="molecule type" value="Genomic_DNA"/>
</dbReference>
<reference evidence="2 3" key="1">
    <citation type="journal article" date="2021" name="Cell">
        <title>Tracing the genetic footprints of vertebrate landing in non-teleost ray-finned fishes.</title>
        <authorList>
            <person name="Bi X."/>
            <person name="Wang K."/>
            <person name="Yang L."/>
            <person name="Pan H."/>
            <person name="Jiang H."/>
            <person name="Wei Q."/>
            <person name="Fang M."/>
            <person name="Yu H."/>
            <person name="Zhu C."/>
            <person name="Cai Y."/>
            <person name="He Y."/>
            <person name="Gan X."/>
            <person name="Zeng H."/>
            <person name="Yu D."/>
            <person name="Zhu Y."/>
            <person name="Jiang H."/>
            <person name="Qiu Q."/>
            <person name="Yang H."/>
            <person name="Zhang Y.E."/>
            <person name="Wang W."/>
            <person name="Zhu M."/>
            <person name="He S."/>
            <person name="Zhang G."/>
        </authorList>
    </citation>
    <scope>NUCLEOTIDE SEQUENCE [LARGE SCALE GENOMIC DNA]</scope>
    <source>
        <strain evidence="2">Bchr_013</strain>
    </source>
</reference>
<dbReference type="PANTHER" id="PTHR43899">
    <property type="entry name" value="RH59310P"/>
    <property type="match status" value="1"/>
</dbReference>
<keyword evidence="1" id="KW-0560">Oxidoreductase</keyword>